<evidence type="ECO:0000313" key="6">
    <source>
        <dbReference type="Proteomes" id="UP000829708"/>
    </source>
</evidence>
<dbReference type="PANTHER" id="PTHR47514">
    <property type="entry name" value="TRANSKETOLASE N-TERMINAL SECTION-RELATED"/>
    <property type="match status" value="1"/>
</dbReference>
<dbReference type="Pfam" id="PF00456">
    <property type="entry name" value="Transketolase_N"/>
    <property type="match status" value="1"/>
</dbReference>
<dbReference type="InterPro" id="IPR005474">
    <property type="entry name" value="Transketolase_N"/>
</dbReference>
<dbReference type="EMBL" id="CP094929">
    <property type="protein sequence ID" value="UOM51739.1"/>
    <property type="molecule type" value="Genomic_DNA"/>
</dbReference>
<name>A0ABY4DBT6_9SPIR</name>
<evidence type="ECO:0000256" key="1">
    <source>
        <dbReference type="ARBA" id="ARBA00001964"/>
    </source>
</evidence>
<comment type="similarity">
    <text evidence="2">Belongs to the transketolase family.</text>
</comment>
<keyword evidence="6" id="KW-1185">Reference proteome</keyword>
<protein>
    <submittedName>
        <fullName evidence="5">Transketolase</fullName>
    </submittedName>
</protein>
<evidence type="ECO:0000256" key="3">
    <source>
        <dbReference type="ARBA" id="ARBA00023052"/>
    </source>
</evidence>
<dbReference type="CDD" id="cd02012">
    <property type="entry name" value="TPP_TK"/>
    <property type="match status" value="1"/>
</dbReference>
<keyword evidence="3" id="KW-0786">Thiamine pyrophosphate</keyword>
<proteinExistence type="inferred from homology"/>
<feature type="domain" description="Transketolase N-terminal" evidence="4">
    <location>
        <begin position="12"/>
        <end position="255"/>
    </location>
</feature>
<evidence type="ECO:0000259" key="4">
    <source>
        <dbReference type="Pfam" id="PF00456"/>
    </source>
</evidence>
<comment type="cofactor">
    <cofactor evidence="1">
        <name>thiamine diphosphate</name>
        <dbReference type="ChEBI" id="CHEBI:58937"/>
    </cofactor>
</comment>
<dbReference type="Gene3D" id="3.40.50.970">
    <property type="match status" value="1"/>
</dbReference>
<dbReference type="RefSeq" id="WP_244773409.1">
    <property type="nucleotide sequence ID" value="NZ_CP094929.1"/>
</dbReference>
<dbReference type="PANTHER" id="PTHR47514:SF1">
    <property type="entry name" value="TRANSKETOLASE N-TERMINAL SECTION-RELATED"/>
    <property type="match status" value="1"/>
</dbReference>
<organism evidence="5 6">
    <name type="scientific">Sphaerochaeta associata</name>
    <dbReference type="NCBI Taxonomy" id="1129264"/>
    <lineage>
        <taxon>Bacteria</taxon>
        <taxon>Pseudomonadati</taxon>
        <taxon>Spirochaetota</taxon>
        <taxon>Spirochaetia</taxon>
        <taxon>Spirochaetales</taxon>
        <taxon>Sphaerochaetaceae</taxon>
        <taxon>Sphaerochaeta</taxon>
    </lineage>
</organism>
<sequence length="279" mass="30826">MTLQELKVQAVQTRKALLSMIYHAKTGHTGGALSSADIMTALFFHVLKLDPSNPFWEERDYFILSKGHCVEGYLAVLAERGFFPPEELETFSRFKSRLIGHPNNKIPGIEMNTGALGHGLSISVGMAIGLKKDRKTNRVFTLMGDGEQAEGSVWEAAMAAGHYKLDNLVAIIDRNHLQISGSTEDVMSLEPLAARWESFGWEVKEIDGNAMDEVVQALTSTPLKPEKPTLIIAHTIKGKGVKAMENVASWHHGVPNKGLYEEAMAAFTRLEEELRNAKL</sequence>
<dbReference type="Proteomes" id="UP000829708">
    <property type="component" value="Chromosome"/>
</dbReference>
<gene>
    <name evidence="5" type="ORF">MUG09_02970</name>
</gene>
<evidence type="ECO:0000313" key="5">
    <source>
        <dbReference type="EMBL" id="UOM51739.1"/>
    </source>
</evidence>
<dbReference type="SUPFAM" id="SSF52518">
    <property type="entry name" value="Thiamin diphosphate-binding fold (THDP-binding)"/>
    <property type="match status" value="1"/>
</dbReference>
<accession>A0ABY4DBT6</accession>
<evidence type="ECO:0000256" key="2">
    <source>
        <dbReference type="ARBA" id="ARBA00007131"/>
    </source>
</evidence>
<reference evidence="6" key="1">
    <citation type="journal article" date="2024" name="J Bioinform Genom">
        <title>Complete genome sequence of the type strain bacterium Sphaerochaeta associata GLS2t (VKM B-2742)t.</title>
        <authorList>
            <person name="Troshina O.Y."/>
            <person name="Tepeeva A.N."/>
            <person name="Arzamasceva V.O."/>
            <person name="Whitman W.B."/>
            <person name="Varghese N."/>
            <person name="Shapiro N."/>
            <person name="Woyke T."/>
            <person name="Kripides N.C."/>
            <person name="Vasilenko O.V."/>
        </authorList>
    </citation>
    <scope>NUCLEOTIDE SEQUENCE [LARGE SCALE GENOMIC DNA]</scope>
    <source>
        <strain evidence="6">GLS2T</strain>
    </source>
</reference>
<dbReference type="InterPro" id="IPR029061">
    <property type="entry name" value="THDP-binding"/>
</dbReference>